<dbReference type="OrthoDB" id="5430221at2"/>
<dbReference type="EMBL" id="JEMG01000001">
    <property type="protein sequence ID" value="EYC52318.1"/>
    <property type="molecule type" value="Genomic_DNA"/>
</dbReference>
<dbReference type="InterPro" id="IPR037523">
    <property type="entry name" value="VOC_core"/>
</dbReference>
<feature type="domain" description="VOC" evidence="1">
    <location>
        <begin position="141"/>
        <end position="253"/>
    </location>
</feature>
<dbReference type="Proteomes" id="UP000023268">
    <property type="component" value="Unassembled WGS sequence"/>
</dbReference>
<evidence type="ECO:0000313" key="3">
    <source>
        <dbReference type="Proteomes" id="UP000023268"/>
    </source>
</evidence>
<sequence>MTHASSLVSGLRSVALNVPDLVLAEKFYTDTWHLSVAARTSEGLYLRATGADHHVLALHRAEGPARIRHVTLRARSREALDEVVRRAPQQGGRVLTPAGSVDEPGGGIAVTVADADGRAFRLVWDDARHADAREEKDRPVRLAHAVLNCHDVETTRAFLEQVLDFSLSDRTRIMAFMRCGNDHHSIALGDTDNDALNHIAFLMPDLDSVMRGGGRMKDAGYGIQWGPGRHGPGDNAFNYFVGPFDVVIEYTAEVEQIDDSYQAGGPSDWTWPPGRIDQWGIGVSPTTQLKQAQKAIFFETNS</sequence>
<dbReference type="RefSeq" id="WP_035609563.1">
    <property type="nucleotide sequence ID" value="NZ_JEMG01000001.1"/>
</dbReference>
<dbReference type="eggNOG" id="COG0346">
    <property type="taxonomic scope" value="Bacteria"/>
</dbReference>
<accession>A0A016XM80</accession>
<dbReference type="STRING" id="1458275.AZ34_15480"/>
<protein>
    <submittedName>
        <fullName evidence="2">Glyoxalase</fullName>
    </submittedName>
</protein>
<dbReference type="Gene3D" id="3.10.180.10">
    <property type="entry name" value="2,3-Dihydroxybiphenyl 1,2-Dioxygenase, domain 1"/>
    <property type="match status" value="2"/>
</dbReference>
<comment type="caution">
    <text evidence="2">The sequence shown here is derived from an EMBL/GenBank/DDBJ whole genome shotgun (WGS) entry which is preliminary data.</text>
</comment>
<dbReference type="AlphaFoldDB" id="A0A016XM80"/>
<dbReference type="SUPFAM" id="SSF54593">
    <property type="entry name" value="Glyoxalase/Bleomycin resistance protein/Dihydroxybiphenyl dioxygenase"/>
    <property type="match status" value="1"/>
</dbReference>
<dbReference type="Pfam" id="PF00903">
    <property type="entry name" value="Glyoxalase"/>
    <property type="match status" value="2"/>
</dbReference>
<evidence type="ECO:0000313" key="2">
    <source>
        <dbReference type="EMBL" id="EYC52318.1"/>
    </source>
</evidence>
<gene>
    <name evidence="2" type="ORF">AZ34_15480</name>
</gene>
<organism evidence="2 3">
    <name type="scientific">Hylemonella gracilis str. Niagara R</name>
    <dbReference type="NCBI Taxonomy" id="1458275"/>
    <lineage>
        <taxon>Bacteria</taxon>
        <taxon>Pseudomonadati</taxon>
        <taxon>Pseudomonadota</taxon>
        <taxon>Betaproteobacteria</taxon>
        <taxon>Burkholderiales</taxon>
        <taxon>Comamonadaceae</taxon>
        <taxon>Hylemonella</taxon>
    </lineage>
</organism>
<dbReference type="InterPro" id="IPR004360">
    <property type="entry name" value="Glyas_Fos-R_dOase_dom"/>
</dbReference>
<name>A0A016XM80_9BURK</name>
<dbReference type="PROSITE" id="PS51819">
    <property type="entry name" value="VOC"/>
    <property type="match status" value="2"/>
</dbReference>
<feature type="domain" description="VOC" evidence="1">
    <location>
        <begin position="10"/>
        <end position="125"/>
    </location>
</feature>
<reference evidence="2 3" key="1">
    <citation type="submission" date="2014-02" db="EMBL/GenBank/DDBJ databases">
        <title>Draft Genome of Hylemonella gracilis isolated from the Niagara River.</title>
        <authorList>
            <person name="Pawlowski D.R."/>
            <person name="Koudelka G.B."/>
        </authorList>
    </citation>
    <scope>NUCLEOTIDE SEQUENCE [LARGE SCALE GENOMIC DNA]</scope>
    <source>
        <strain evidence="2 3">Niagara R</strain>
    </source>
</reference>
<evidence type="ECO:0000259" key="1">
    <source>
        <dbReference type="PROSITE" id="PS51819"/>
    </source>
</evidence>
<dbReference type="InterPro" id="IPR029068">
    <property type="entry name" value="Glyas_Bleomycin-R_OHBP_Dase"/>
</dbReference>
<proteinExistence type="predicted"/>